<comment type="caution">
    <text evidence="2">The sequence shown here is derived from an EMBL/GenBank/DDBJ whole genome shotgun (WGS) entry which is preliminary data.</text>
</comment>
<dbReference type="InterPro" id="IPR027417">
    <property type="entry name" value="P-loop_NTPase"/>
</dbReference>
<dbReference type="AlphaFoldDB" id="A0A644V4T9"/>
<dbReference type="EMBL" id="VSSQ01000220">
    <property type="protein sequence ID" value="MPL86304.1"/>
    <property type="molecule type" value="Genomic_DNA"/>
</dbReference>
<dbReference type="InterPro" id="IPR011646">
    <property type="entry name" value="KAP_P-loop"/>
</dbReference>
<protein>
    <recommendedName>
        <fullName evidence="1">KAP NTPase domain-containing protein</fullName>
    </recommendedName>
</protein>
<dbReference type="Gene3D" id="3.40.50.300">
    <property type="entry name" value="P-loop containing nucleotide triphosphate hydrolases"/>
    <property type="match status" value="1"/>
</dbReference>
<dbReference type="PANTHER" id="PTHR22674:SF6">
    <property type="entry name" value="NTPASE KAP FAMILY P-LOOP DOMAIN-CONTAINING PROTEIN 1"/>
    <property type="match status" value="1"/>
</dbReference>
<sequence length="605" mass="69718">MWKDCETNIDLLDFDYLVDVTKNIIQNDELTPSTIGIYGDWGSGKSSLMDMVMSELSKDKDVLCLKFNGWLFEGYEDAKVALIGSILDEISKKKKLSEKAKGVLKNLYDNTDFIKLSSKLAKYGIDFFLTGGVLTLTDITIETVKNALSSKGTEVEKEEIEGVFKAFKSKEVRKSIKSFHDDFANLLKQTKIKRLVVFIDELDRCKHDTILDTLEAIRLFLFAKGTSFVIGADERQIRYAVQMKYPDVEGNQIDIGKEYLEKLIQYPIRIPQLGRKEVEFYIMCLLFEKDFCDDLTSIRKIIKEGKEQNFLDFELTYELIKEKSNDLAEKLKDTISLSKQISSVLAKGLNGNPRHCKRFLNAMELRIQMANYRKIKLDRKILSKIMLIEYFRDTFYKRFAELQPTDSGELEEIGFIENDKWDDAKELGIWKDDAWIIDWLKIEPKLAKEDLKPYFYFSRESIRNGSFVKQQNLGNEASKILERLLSEGDSARIEAIKSALNVPEYEAAVIHKTLISKIESATEIEKSIFQSYIEWSGARTELYVETIAALERISATKIKASFIPLITGFAQKLTNKTKIIELYSKWQQENPKIKSAIENDLKSLK</sequence>
<dbReference type="Pfam" id="PF07693">
    <property type="entry name" value="KAP_NTPase"/>
    <property type="match status" value="1"/>
</dbReference>
<gene>
    <name evidence="2" type="ORF">SDC9_32284</name>
</gene>
<feature type="domain" description="KAP NTPase" evidence="1">
    <location>
        <begin position="23"/>
        <end position="365"/>
    </location>
</feature>
<dbReference type="SUPFAM" id="SSF52540">
    <property type="entry name" value="P-loop containing nucleoside triphosphate hydrolases"/>
    <property type="match status" value="1"/>
</dbReference>
<evidence type="ECO:0000259" key="1">
    <source>
        <dbReference type="Pfam" id="PF07693"/>
    </source>
</evidence>
<dbReference type="PANTHER" id="PTHR22674">
    <property type="entry name" value="NTPASE, KAP FAMILY P-LOOP DOMAIN-CONTAINING 1"/>
    <property type="match status" value="1"/>
</dbReference>
<accession>A0A644V4T9</accession>
<organism evidence="2">
    <name type="scientific">bioreactor metagenome</name>
    <dbReference type="NCBI Taxonomy" id="1076179"/>
    <lineage>
        <taxon>unclassified sequences</taxon>
        <taxon>metagenomes</taxon>
        <taxon>ecological metagenomes</taxon>
    </lineage>
</organism>
<name>A0A644V4T9_9ZZZZ</name>
<evidence type="ECO:0000313" key="2">
    <source>
        <dbReference type="EMBL" id="MPL86304.1"/>
    </source>
</evidence>
<proteinExistence type="predicted"/>
<dbReference type="InterPro" id="IPR052754">
    <property type="entry name" value="NTPase_KAP_P-loop"/>
</dbReference>
<reference evidence="2" key="1">
    <citation type="submission" date="2019-08" db="EMBL/GenBank/DDBJ databases">
        <authorList>
            <person name="Kucharzyk K."/>
            <person name="Murdoch R.W."/>
            <person name="Higgins S."/>
            <person name="Loffler F."/>
        </authorList>
    </citation>
    <scope>NUCLEOTIDE SEQUENCE</scope>
</reference>